<dbReference type="InterPro" id="IPR011335">
    <property type="entry name" value="Restrct_endonuc-II-like"/>
</dbReference>
<dbReference type="SUPFAM" id="SSF52980">
    <property type="entry name" value="Restriction endonuclease-like"/>
    <property type="match status" value="1"/>
</dbReference>
<dbReference type="Proteomes" id="UP000054363">
    <property type="component" value="Unassembled WGS sequence"/>
</dbReference>
<reference evidence="2 3" key="1">
    <citation type="submission" date="2014-06" db="EMBL/GenBank/DDBJ databases">
        <title>The draft genome sequence of Idiomarina salinarum ISL-52.</title>
        <authorList>
            <person name="Du J."/>
            <person name="Shao Z."/>
        </authorList>
    </citation>
    <scope>NUCLEOTIDE SEQUENCE [LARGE SCALE GENOMIC DNA]</scope>
    <source>
        <strain evidence="2 3">ISL-52</strain>
    </source>
</reference>
<protein>
    <recommendedName>
        <fullName evidence="1">Restriction endonuclease type IV Mrr domain-containing protein</fullName>
    </recommendedName>
</protein>
<dbReference type="Pfam" id="PF04471">
    <property type="entry name" value="Mrr_cat"/>
    <property type="match status" value="1"/>
</dbReference>
<comment type="caution">
    <text evidence="2">The sequence shown here is derived from an EMBL/GenBank/DDBJ whole genome shotgun (WGS) entry which is preliminary data.</text>
</comment>
<sequence length="177" mass="20305">MFDSATFAMHIDSVDDAETNHDKGKSLERLSSYLFNCIDGIEVRETNINGPAEEVDLLLWNAKTSEVFQPWDNLISVECKNWSRPAGAHLIDSFAAKIRLKHLTTGVFIAANGVTGDFVNGNDQNRGAVYRLHEHLTRDGIRIVVVRMDDLRDIYEIKEFIELVKDRYCKIYMHRVF</sequence>
<dbReference type="InterPro" id="IPR007560">
    <property type="entry name" value="Restrct_endonuc_IV_Mrr"/>
</dbReference>
<evidence type="ECO:0000313" key="2">
    <source>
        <dbReference type="EMBL" id="KFZ32127.1"/>
    </source>
</evidence>
<accession>A0A094IYD4</accession>
<name>A0A094IYD4_9GAMM</name>
<dbReference type="RefSeq" id="WP_034774850.1">
    <property type="nucleotide sequence ID" value="NZ_JPER01000001.1"/>
</dbReference>
<dbReference type="GO" id="GO:0009307">
    <property type="term" value="P:DNA restriction-modification system"/>
    <property type="evidence" value="ECO:0007669"/>
    <property type="project" value="InterPro"/>
</dbReference>
<organism evidence="2 3">
    <name type="scientific">Pseudidiomarina salinarum</name>
    <dbReference type="NCBI Taxonomy" id="435908"/>
    <lineage>
        <taxon>Bacteria</taxon>
        <taxon>Pseudomonadati</taxon>
        <taxon>Pseudomonadota</taxon>
        <taxon>Gammaproteobacteria</taxon>
        <taxon>Alteromonadales</taxon>
        <taxon>Idiomarinaceae</taxon>
        <taxon>Pseudidiomarina</taxon>
    </lineage>
</organism>
<dbReference type="AlphaFoldDB" id="A0A094IYD4"/>
<evidence type="ECO:0000313" key="3">
    <source>
        <dbReference type="Proteomes" id="UP000054363"/>
    </source>
</evidence>
<dbReference type="EMBL" id="JPER01000001">
    <property type="protein sequence ID" value="KFZ32127.1"/>
    <property type="molecule type" value="Genomic_DNA"/>
</dbReference>
<keyword evidence="3" id="KW-1185">Reference proteome</keyword>
<proteinExistence type="predicted"/>
<dbReference type="OrthoDB" id="5782056at2"/>
<dbReference type="STRING" id="435908.IDSA_05535"/>
<feature type="domain" description="Restriction endonuclease type IV Mrr" evidence="1">
    <location>
        <begin position="25"/>
        <end position="116"/>
    </location>
</feature>
<dbReference type="eggNOG" id="ENOG5033GSA">
    <property type="taxonomic scope" value="Bacteria"/>
</dbReference>
<dbReference type="GO" id="GO:0004519">
    <property type="term" value="F:endonuclease activity"/>
    <property type="evidence" value="ECO:0007669"/>
    <property type="project" value="InterPro"/>
</dbReference>
<dbReference type="GO" id="GO:0003677">
    <property type="term" value="F:DNA binding"/>
    <property type="evidence" value="ECO:0007669"/>
    <property type="project" value="InterPro"/>
</dbReference>
<evidence type="ECO:0000259" key="1">
    <source>
        <dbReference type="Pfam" id="PF04471"/>
    </source>
</evidence>
<gene>
    <name evidence="2" type="ORF">IDSA_05535</name>
</gene>